<dbReference type="InterPro" id="IPR011008">
    <property type="entry name" value="Dimeric_a/b-barrel"/>
</dbReference>
<dbReference type="EMBL" id="JBHLYR010000022">
    <property type="protein sequence ID" value="MFB9991672.1"/>
    <property type="molecule type" value="Genomic_DNA"/>
</dbReference>
<dbReference type="SUPFAM" id="SSF54909">
    <property type="entry name" value="Dimeric alpha+beta barrel"/>
    <property type="match status" value="1"/>
</dbReference>
<keyword evidence="2" id="KW-1185">Reference proteome</keyword>
<keyword evidence="1" id="KW-0503">Monooxygenase</keyword>
<evidence type="ECO:0000313" key="1">
    <source>
        <dbReference type="EMBL" id="MFB9991672.1"/>
    </source>
</evidence>
<proteinExistence type="predicted"/>
<reference evidence="1 2" key="1">
    <citation type="submission" date="2024-09" db="EMBL/GenBank/DDBJ databases">
        <authorList>
            <person name="Sun Q."/>
            <person name="Mori K."/>
        </authorList>
    </citation>
    <scope>NUCLEOTIDE SEQUENCE [LARGE SCALE GENOMIC DNA]</scope>
    <source>
        <strain evidence="1 2">JCM 13503</strain>
    </source>
</reference>
<accession>A0ABV6AXF5</accession>
<evidence type="ECO:0000313" key="2">
    <source>
        <dbReference type="Proteomes" id="UP001589733"/>
    </source>
</evidence>
<name>A0ABV6AXF5_9DEIO</name>
<gene>
    <name evidence="1" type="ORF">ACFFLM_06795</name>
</gene>
<dbReference type="Proteomes" id="UP001589733">
    <property type="component" value="Unassembled WGS sequence"/>
</dbReference>
<protein>
    <submittedName>
        <fullName evidence="1">Antibiotic biosynthesis monooxygenase family protein</fullName>
        <ecNumber evidence="1">1.14.-.-</ecNumber>
    </submittedName>
</protein>
<keyword evidence="1" id="KW-0560">Oxidoreductase</keyword>
<dbReference type="EC" id="1.14.-.-" evidence="1"/>
<dbReference type="GO" id="GO:0004497">
    <property type="term" value="F:monooxygenase activity"/>
    <property type="evidence" value="ECO:0007669"/>
    <property type="project" value="UniProtKB-KW"/>
</dbReference>
<dbReference type="RefSeq" id="WP_380007128.1">
    <property type="nucleotide sequence ID" value="NZ_JBHLYR010000022.1"/>
</dbReference>
<comment type="caution">
    <text evidence="1">The sequence shown here is derived from an EMBL/GenBank/DDBJ whole genome shotgun (WGS) entry which is preliminary data.</text>
</comment>
<sequence length="95" mass="9674">MPAAPSAASPLQVQYVEARDNGDGLTAAALSAHLELLQAQAGFLGAELLVSPAQPGLMLIASRWAAPAPELPLPAGARSWVFEVQESRGAVSGQG</sequence>
<organism evidence="1 2">
    <name type="scientific">Deinococcus oregonensis</name>
    <dbReference type="NCBI Taxonomy" id="1805970"/>
    <lineage>
        <taxon>Bacteria</taxon>
        <taxon>Thermotogati</taxon>
        <taxon>Deinococcota</taxon>
        <taxon>Deinococci</taxon>
        <taxon>Deinococcales</taxon>
        <taxon>Deinococcaceae</taxon>
        <taxon>Deinococcus</taxon>
    </lineage>
</organism>